<dbReference type="HOGENOM" id="CLU_1760011_0_0_1"/>
<organism evidence="2 3">
    <name type="scientific">Talaromyces stipitatus (strain ATCC 10500 / CBS 375.48 / QM 6759 / NRRL 1006)</name>
    <name type="common">Penicillium stipitatum</name>
    <dbReference type="NCBI Taxonomy" id="441959"/>
    <lineage>
        <taxon>Eukaryota</taxon>
        <taxon>Fungi</taxon>
        <taxon>Dikarya</taxon>
        <taxon>Ascomycota</taxon>
        <taxon>Pezizomycotina</taxon>
        <taxon>Eurotiomycetes</taxon>
        <taxon>Eurotiomycetidae</taxon>
        <taxon>Eurotiales</taxon>
        <taxon>Trichocomaceae</taxon>
        <taxon>Talaromyces</taxon>
        <taxon>Talaromyces sect. Talaromyces</taxon>
    </lineage>
</organism>
<evidence type="ECO:0000256" key="1">
    <source>
        <dbReference type="SAM" id="MobiDB-lite"/>
    </source>
</evidence>
<dbReference type="VEuPathDB" id="FungiDB:TSTA_038350"/>
<dbReference type="GeneID" id="8107877"/>
<name>B8M8W5_TALSN</name>
<gene>
    <name evidence="2" type="ORF">TSTA_038350</name>
</gene>
<keyword evidence="3" id="KW-1185">Reference proteome</keyword>
<dbReference type="EMBL" id="EQ962654">
    <property type="protein sequence ID" value="EED20628.1"/>
    <property type="molecule type" value="Genomic_DNA"/>
</dbReference>
<dbReference type="InParanoid" id="B8M8W5"/>
<proteinExistence type="predicted"/>
<evidence type="ECO:0000313" key="3">
    <source>
        <dbReference type="Proteomes" id="UP000001745"/>
    </source>
</evidence>
<protein>
    <submittedName>
        <fullName evidence="2">Uncharacterized protein</fullName>
    </submittedName>
</protein>
<dbReference type="PhylomeDB" id="B8M8W5"/>
<dbReference type="RefSeq" id="XP_002481062.1">
    <property type="nucleotide sequence ID" value="XM_002481017.1"/>
</dbReference>
<sequence>MEGQQQPAHFPINDSHILSFTHGAEGEYSATEAAAQRSLGSPPSTIPFDEDLPPLQQSSERFSPDEESSGAEDLLIPVIEISDDEEDSSTLLSQPSRHHDHDVEILVIPIMLTETTKPQWIMRSRHRLWVIEEEKTLMRQAFRLKSSN</sequence>
<accession>B8M8W5</accession>
<evidence type="ECO:0000313" key="2">
    <source>
        <dbReference type="EMBL" id="EED20628.1"/>
    </source>
</evidence>
<dbReference type="AlphaFoldDB" id="B8M8W5"/>
<dbReference type="Proteomes" id="UP000001745">
    <property type="component" value="Unassembled WGS sequence"/>
</dbReference>
<reference evidence="3" key="1">
    <citation type="journal article" date="2015" name="Genome Announc.">
        <title>Genome sequence of the AIDS-associated pathogen Penicillium marneffei (ATCC18224) and its near taxonomic relative Talaromyces stipitatus (ATCC10500).</title>
        <authorList>
            <person name="Nierman W.C."/>
            <person name="Fedorova-Abrams N.D."/>
            <person name="Andrianopoulos A."/>
        </authorList>
    </citation>
    <scope>NUCLEOTIDE SEQUENCE [LARGE SCALE GENOMIC DNA]</scope>
    <source>
        <strain evidence="3">ATCC 10500 / CBS 375.48 / QM 6759 / NRRL 1006</strain>
    </source>
</reference>
<feature type="region of interest" description="Disordered" evidence="1">
    <location>
        <begin position="1"/>
        <end position="72"/>
    </location>
</feature>